<feature type="compositionally biased region" description="Low complexity" evidence="1">
    <location>
        <begin position="265"/>
        <end position="287"/>
    </location>
</feature>
<keyword evidence="3" id="KW-1185">Reference proteome</keyword>
<dbReference type="EMBL" id="JAPWDV010000001">
    <property type="protein sequence ID" value="KAJ6225912.1"/>
    <property type="molecule type" value="Genomic_DNA"/>
</dbReference>
<comment type="caution">
    <text evidence="2">The sequence shown here is derived from an EMBL/GenBank/DDBJ whole genome shotgun (WGS) entry which is preliminary data.</text>
</comment>
<dbReference type="Proteomes" id="UP001142055">
    <property type="component" value="Chromosome 1"/>
</dbReference>
<gene>
    <name evidence="2" type="ORF">RDWZM_004457</name>
</gene>
<proteinExistence type="predicted"/>
<reference evidence="2" key="1">
    <citation type="submission" date="2022-12" db="EMBL/GenBank/DDBJ databases">
        <title>Genome assemblies of Blomia tropicalis.</title>
        <authorList>
            <person name="Cui Y."/>
        </authorList>
    </citation>
    <scope>NUCLEOTIDE SEQUENCE</scope>
    <source>
        <tissue evidence="2">Adult mites</tissue>
    </source>
</reference>
<sequence>MGITVSKLKSNSQTVTLTVVQDHLEHPKCDSTKKNIKNNQSAQLYNVQLFDSSCCTTNDHSSDVLMIPNDIPIDRPVNCTLNGNQQMKYIDDNVELITVEEVDEEEEEVEVEECGQFNRESKEVENDNDSGNASISSDSHHDDDDLTIIDDELECSSTQLRHHSTRQFRKRPATFNFYSTLTNRLSTASFSKRHSTQSILSQIEQSSIRKLISKLKPGDLIEIRCLCNCLKGASHQLRASLNHRQRFRRSLQRQSFHQIPQTITVGPNNGPNGNVCSSSNSTSSSTNGNKRTSIYNLSNVFRRSCIRSGSVVDLRSIESESNYRLPSASNQHQPDQCSEQFHYVLVQRVENDNVSKEKSTSITDDLQSVWCFHVRPYQRIDLMEDDRHLGVIKHENLQSIVGQLLIEMEERHWQFGRGFKQPKLSVYYQIRNQHKLSQTILKQTLNDEPKFDSMVELLYELKDSYVRYHRIMLNSEHYATFWKYGIGWSTWANGRCDIQRTLQQFLQNFSQLSNEKIQLSGGECLHEQTNLIVQCFGQVGTRLENSIRQWLHAQVVIAKSGCTKSEHANDENDDHDQLIVKQKQDNQNVSMGNDT</sequence>
<evidence type="ECO:0000313" key="3">
    <source>
        <dbReference type="Proteomes" id="UP001142055"/>
    </source>
</evidence>
<feature type="region of interest" description="Disordered" evidence="1">
    <location>
        <begin position="104"/>
        <end position="144"/>
    </location>
</feature>
<evidence type="ECO:0000313" key="2">
    <source>
        <dbReference type="EMBL" id="KAJ6225912.1"/>
    </source>
</evidence>
<name>A0A9Q0MKD0_BLOTA</name>
<evidence type="ECO:0000256" key="1">
    <source>
        <dbReference type="SAM" id="MobiDB-lite"/>
    </source>
</evidence>
<feature type="region of interest" description="Disordered" evidence="1">
    <location>
        <begin position="261"/>
        <end position="290"/>
    </location>
</feature>
<organism evidence="2 3">
    <name type="scientific">Blomia tropicalis</name>
    <name type="common">Mite</name>
    <dbReference type="NCBI Taxonomy" id="40697"/>
    <lineage>
        <taxon>Eukaryota</taxon>
        <taxon>Metazoa</taxon>
        <taxon>Ecdysozoa</taxon>
        <taxon>Arthropoda</taxon>
        <taxon>Chelicerata</taxon>
        <taxon>Arachnida</taxon>
        <taxon>Acari</taxon>
        <taxon>Acariformes</taxon>
        <taxon>Sarcoptiformes</taxon>
        <taxon>Astigmata</taxon>
        <taxon>Glycyphagoidea</taxon>
        <taxon>Echimyopodidae</taxon>
        <taxon>Blomia</taxon>
    </lineage>
</organism>
<accession>A0A9Q0MKD0</accession>
<protein>
    <submittedName>
        <fullName evidence="2">Uncharacterized protein</fullName>
    </submittedName>
</protein>
<feature type="compositionally biased region" description="Acidic residues" evidence="1">
    <location>
        <begin position="104"/>
        <end position="113"/>
    </location>
</feature>
<dbReference type="AlphaFoldDB" id="A0A9Q0MKD0"/>